<keyword evidence="1" id="KW-1133">Transmembrane helix</keyword>
<feature type="transmembrane region" description="Helical" evidence="1">
    <location>
        <begin position="280"/>
        <end position="298"/>
    </location>
</feature>
<dbReference type="AlphaFoldDB" id="A0A9P5NAU7"/>
<evidence type="ECO:0000256" key="1">
    <source>
        <dbReference type="SAM" id="Phobius"/>
    </source>
</evidence>
<comment type="caution">
    <text evidence="3">The sequence shown here is derived from an EMBL/GenBank/DDBJ whole genome shotgun (WGS) entry which is preliminary data.</text>
</comment>
<reference evidence="3" key="1">
    <citation type="submission" date="2020-11" db="EMBL/GenBank/DDBJ databases">
        <authorList>
            <consortium name="DOE Joint Genome Institute"/>
            <person name="Ahrendt S."/>
            <person name="Riley R."/>
            <person name="Andreopoulos W."/>
            <person name="LaButti K."/>
            <person name="Pangilinan J."/>
            <person name="Ruiz-duenas F.J."/>
            <person name="Barrasa J.M."/>
            <person name="Sanchez-Garcia M."/>
            <person name="Camarero S."/>
            <person name="Miyauchi S."/>
            <person name="Serrano A."/>
            <person name="Linde D."/>
            <person name="Babiker R."/>
            <person name="Drula E."/>
            <person name="Ayuso-Fernandez I."/>
            <person name="Pacheco R."/>
            <person name="Padilla G."/>
            <person name="Ferreira P."/>
            <person name="Barriuso J."/>
            <person name="Kellner H."/>
            <person name="Castanera R."/>
            <person name="Alfaro M."/>
            <person name="Ramirez L."/>
            <person name="Pisabarro A.G."/>
            <person name="Kuo A."/>
            <person name="Tritt A."/>
            <person name="Lipzen A."/>
            <person name="He G."/>
            <person name="Yan M."/>
            <person name="Ng V."/>
            <person name="Cullen D."/>
            <person name="Martin F."/>
            <person name="Rosso M.-N."/>
            <person name="Henrissat B."/>
            <person name="Hibbett D."/>
            <person name="Martinez A.T."/>
            <person name="Grigoriev I.V."/>
        </authorList>
    </citation>
    <scope>NUCLEOTIDE SEQUENCE</scope>
    <source>
        <strain evidence="3">AH 44721</strain>
    </source>
</reference>
<gene>
    <name evidence="3" type="ORF">CPB84DRAFT_1793593</name>
</gene>
<keyword evidence="2" id="KW-0732">Signal</keyword>
<proteinExistence type="predicted"/>
<evidence type="ECO:0000313" key="4">
    <source>
        <dbReference type="Proteomes" id="UP000724874"/>
    </source>
</evidence>
<dbReference type="EMBL" id="JADNYJ010000152">
    <property type="protein sequence ID" value="KAF8879084.1"/>
    <property type="molecule type" value="Genomic_DNA"/>
</dbReference>
<dbReference type="PANTHER" id="PTHR35043:SF7">
    <property type="entry name" value="TRANSCRIPTION FACTOR DOMAIN-CONTAINING PROTEIN"/>
    <property type="match status" value="1"/>
</dbReference>
<accession>A0A9P5NAU7</accession>
<feature type="chain" id="PRO_5040187124" evidence="2">
    <location>
        <begin position="18"/>
        <end position="463"/>
    </location>
</feature>
<feature type="transmembrane region" description="Helical" evidence="1">
    <location>
        <begin position="412"/>
        <end position="431"/>
    </location>
</feature>
<organism evidence="3 4">
    <name type="scientific">Gymnopilus junonius</name>
    <name type="common">Spectacular rustgill mushroom</name>
    <name type="synonym">Gymnopilus spectabilis subsp. junonius</name>
    <dbReference type="NCBI Taxonomy" id="109634"/>
    <lineage>
        <taxon>Eukaryota</taxon>
        <taxon>Fungi</taxon>
        <taxon>Dikarya</taxon>
        <taxon>Basidiomycota</taxon>
        <taxon>Agaricomycotina</taxon>
        <taxon>Agaricomycetes</taxon>
        <taxon>Agaricomycetidae</taxon>
        <taxon>Agaricales</taxon>
        <taxon>Agaricineae</taxon>
        <taxon>Hymenogastraceae</taxon>
        <taxon>Gymnopilus</taxon>
    </lineage>
</organism>
<name>A0A9P5NAU7_GYMJU</name>
<sequence>MLLLLGAIYFLQPYILAAPTLSAASDPSLLSSPSICTCPNERSIWEIIWSCLVTIFVCSWVAIHPNIAPPKANWWRVNLRKLEYMTWTIIAPELIILWAARQWYGARKIAQKYGDRGWTKVHGHFLQMGGFMLFEGNKAQRVLSHSLLDKLLQQGRIQFPEITEEEIQDRSKNSGLSKLLVIVQTSWFVLQIITRKIEGLAITELELATAGFASLNFLIYLFWWDKPIDVSVPVPAFLMESENESDNSYDLWRSNTSDSGSLSSGLSSDEEDNLDLMVELLYLPLHIICLPRSLFLFMKRRLHQITRTEESKEMKDTSVNHEFLAVPMFYSIRIQSDKYVELEAFLVCLTGIIFGGIHCVGWFLSFPSLVELWIWRIGALVIVAFPMVLLLSIQIFPTLENNCFDSKIIRQISNGVSAILAFVGLPLYVVARVTLLVEAFVALRHLPDAAYATVKWTSLLPHI</sequence>
<feature type="transmembrane region" description="Helical" evidence="1">
    <location>
        <begin position="372"/>
        <end position="391"/>
    </location>
</feature>
<evidence type="ECO:0000313" key="3">
    <source>
        <dbReference type="EMBL" id="KAF8879084.1"/>
    </source>
</evidence>
<dbReference type="PANTHER" id="PTHR35043">
    <property type="entry name" value="TRANSCRIPTION FACTOR DOMAIN-CONTAINING PROTEIN"/>
    <property type="match status" value="1"/>
</dbReference>
<dbReference type="OrthoDB" id="9451547at2759"/>
<feature type="transmembrane region" description="Helical" evidence="1">
    <location>
        <begin position="344"/>
        <end position="366"/>
    </location>
</feature>
<feature type="signal peptide" evidence="2">
    <location>
        <begin position="1"/>
        <end position="17"/>
    </location>
</feature>
<keyword evidence="1" id="KW-0812">Transmembrane</keyword>
<protein>
    <submittedName>
        <fullName evidence="3">Uncharacterized protein</fullName>
    </submittedName>
</protein>
<feature type="transmembrane region" description="Helical" evidence="1">
    <location>
        <begin position="47"/>
        <end position="63"/>
    </location>
</feature>
<evidence type="ECO:0000256" key="2">
    <source>
        <dbReference type="SAM" id="SignalP"/>
    </source>
</evidence>
<feature type="transmembrane region" description="Helical" evidence="1">
    <location>
        <begin position="205"/>
        <end position="223"/>
    </location>
</feature>
<dbReference type="Proteomes" id="UP000724874">
    <property type="component" value="Unassembled WGS sequence"/>
</dbReference>
<keyword evidence="1" id="KW-0472">Membrane</keyword>
<keyword evidence="4" id="KW-1185">Reference proteome</keyword>